<name>A0A6C0BWG1_9ZZZZ</name>
<dbReference type="EMBL" id="MN739259">
    <property type="protein sequence ID" value="QHS95869.1"/>
    <property type="molecule type" value="Genomic_DNA"/>
</dbReference>
<accession>A0A6C0BWG1</accession>
<protein>
    <submittedName>
        <fullName evidence="1">Uncharacterized protein</fullName>
    </submittedName>
</protein>
<sequence length="93" mass="10721">MEFDEINTLINIERDKFQNDKTPEETASIKEERPSIIRTVFELEEREALMKAMKCAYKVKFAMDSSGDVKSAMDCLEVAMKNHALLMKKVVAF</sequence>
<reference evidence="1" key="1">
    <citation type="journal article" date="2020" name="Nature">
        <title>Giant virus diversity and host interactions through global metagenomics.</title>
        <authorList>
            <person name="Schulz F."/>
            <person name="Roux S."/>
            <person name="Paez-Espino D."/>
            <person name="Jungbluth S."/>
            <person name="Walsh D.A."/>
            <person name="Denef V.J."/>
            <person name="McMahon K.D."/>
            <person name="Konstantinidis K.T."/>
            <person name="Eloe-Fadrosh E.A."/>
            <person name="Kyrpides N.C."/>
            <person name="Woyke T."/>
        </authorList>
    </citation>
    <scope>NUCLEOTIDE SEQUENCE</scope>
    <source>
        <strain evidence="1">GVMAG-M-3300018868-6</strain>
    </source>
</reference>
<organism evidence="1">
    <name type="scientific">viral metagenome</name>
    <dbReference type="NCBI Taxonomy" id="1070528"/>
    <lineage>
        <taxon>unclassified sequences</taxon>
        <taxon>metagenomes</taxon>
        <taxon>organismal metagenomes</taxon>
    </lineage>
</organism>
<dbReference type="AlphaFoldDB" id="A0A6C0BWG1"/>
<evidence type="ECO:0000313" key="1">
    <source>
        <dbReference type="EMBL" id="QHS95869.1"/>
    </source>
</evidence>
<proteinExistence type="predicted"/>